<name>A0A8H6KJT6_9PEZI</name>
<feature type="compositionally biased region" description="Basic and acidic residues" evidence="1">
    <location>
        <begin position="18"/>
        <end position="34"/>
    </location>
</feature>
<feature type="region of interest" description="Disordered" evidence="1">
    <location>
        <begin position="155"/>
        <end position="182"/>
    </location>
</feature>
<organism evidence="2 3">
    <name type="scientific">Colletotrichum plurivorum</name>
    <dbReference type="NCBI Taxonomy" id="2175906"/>
    <lineage>
        <taxon>Eukaryota</taxon>
        <taxon>Fungi</taxon>
        <taxon>Dikarya</taxon>
        <taxon>Ascomycota</taxon>
        <taxon>Pezizomycotina</taxon>
        <taxon>Sordariomycetes</taxon>
        <taxon>Hypocreomycetidae</taxon>
        <taxon>Glomerellales</taxon>
        <taxon>Glomerellaceae</taxon>
        <taxon>Colletotrichum</taxon>
        <taxon>Colletotrichum orchidearum species complex</taxon>
    </lineage>
</organism>
<evidence type="ECO:0000313" key="3">
    <source>
        <dbReference type="Proteomes" id="UP000654918"/>
    </source>
</evidence>
<evidence type="ECO:0000313" key="2">
    <source>
        <dbReference type="EMBL" id="KAF6832822.1"/>
    </source>
</evidence>
<dbReference type="EMBL" id="WIGO01000065">
    <property type="protein sequence ID" value="KAF6832822.1"/>
    <property type="molecule type" value="Genomic_DNA"/>
</dbReference>
<feature type="region of interest" description="Disordered" evidence="1">
    <location>
        <begin position="13"/>
        <end position="38"/>
    </location>
</feature>
<accession>A0A8H6KJT6</accession>
<gene>
    <name evidence="2" type="ORF">CPLU01_05911</name>
</gene>
<protein>
    <submittedName>
        <fullName evidence="2">Uncharacterized protein</fullName>
    </submittedName>
</protein>
<feature type="compositionally biased region" description="Basic residues" evidence="1">
    <location>
        <begin position="249"/>
        <end position="259"/>
    </location>
</feature>
<evidence type="ECO:0000256" key="1">
    <source>
        <dbReference type="SAM" id="MobiDB-lite"/>
    </source>
</evidence>
<dbReference type="AlphaFoldDB" id="A0A8H6KJT6"/>
<feature type="region of interest" description="Disordered" evidence="1">
    <location>
        <begin position="249"/>
        <end position="272"/>
    </location>
</feature>
<feature type="compositionally biased region" description="Polar residues" evidence="1">
    <location>
        <begin position="155"/>
        <end position="175"/>
    </location>
</feature>
<comment type="caution">
    <text evidence="2">The sequence shown here is derived from an EMBL/GenBank/DDBJ whole genome shotgun (WGS) entry which is preliminary data.</text>
</comment>
<dbReference type="Proteomes" id="UP000654918">
    <property type="component" value="Unassembled WGS sequence"/>
</dbReference>
<proteinExistence type="predicted"/>
<sequence>MFDHFTLGMQARSAAAAAREEPHLSPRQRPRELDSSPLSVAASLPVFPSTPPQPIDNLAHELSKQTLFPDALLRPRPRRLSPGTSPSLIADLSAVALEADDDCAMDLSMADIAEHQPVADWKRSRRQWHSRFANNPNNARAIESRLSDMISDKSQCNVRQPPTTASKSVPQNPSLPQVEADGSQNLEPCARIEPDEDFCAEVDSQSMMHRLLAADREHLMGPEGATRRYGALRFRGSAETALRCQNVVRHRPRMRKRKGVGPTQEPRPTTTI</sequence>
<reference evidence="2" key="1">
    <citation type="journal article" date="2020" name="Phytopathology">
        <title>Genome Sequence Resources of Colletotrichum truncatum, C. plurivorum, C. musicola, and C. sojae: Four Species Pathogenic to Soybean (Glycine max).</title>
        <authorList>
            <person name="Rogerio F."/>
            <person name="Boufleur T.R."/>
            <person name="Ciampi-Guillardi M."/>
            <person name="Sukno S.A."/>
            <person name="Thon M.R."/>
            <person name="Massola Junior N.S."/>
            <person name="Baroncelli R."/>
        </authorList>
    </citation>
    <scope>NUCLEOTIDE SEQUENCE</scope>
    <source>
        <strain evidence="2">LFN00145</strain>
    </source>
</reference>
<keyword evidence="3" id="KW-1185">Reference proteome</keyword>